<evidence type="ECO:0008006" key="4">
    <source>
        <dbReference type="Google" id="ProtNLM"/>
    </source>
</evidence>
<dbReference type="InterPro" id="IPR036165">
    <property type="entry name" value="YefM-like_sf"/>
</dbReference>
<evidence type="ECO:0000256" key="1">
    <source>
        <dbReference type="ARBA" id="ARBA00009981"/>
    </source>
</evidence>
<comment type="similarity">
    <text evidence="1">Belongs to the phD/YefM antitoxin family.</text>
</comment>
<protein>
    <recommendedName>
        <fullName evidence="4">Antitoxin</fullName>
    </recommendedName>
</protein>
<reference evidence="2 3" key="1">
    <citation type="journal article" date="2016" name="Nat. Commun.">
        <title>Thousands of microbial genomes shed light on interconnected biogeochemical processes in an aquifer system.</title>
        <authorList>
            <person name="Anantharaman K."/>
            <person name="Brown C.T."/>
            <person name="Hug L.A."/>
            <person name="Sharon I."/>
            <person name="Castelle C.J."/>
            <person name="Probst A.J."/>
            <person name="Thomas B.C."/>
            <person name="Singh A."/>
            <person name="Wilkins M.J."/>
            <person name="Karaoz U."/>
            <person name="Brodie E.L."/>
            <person name="Williams K.H."/>
            <person name="Hubbard S.S."/>
            <person name="Banfield J.F."/>
        </authorList>
    </citation>
    <scope>NUCLEOTIDE SEQUENCE [LARGE SCALE GENOMIC DNA]</scope>
</reference>
<dbReference type="EMBL" id="MGGW01000004">
    <property type="protein sequence ID" value="OGM55330.1"/>
    <property type="molecule type" value="Genomic_DNA"/>
</dbReference>
<evidence type="ECO:0000313" key="3">
    <source>
        <dbReference type="Proteomes" id="UP000178603"/>
    </source>
</evidence>
<dbReference type="AlphaFoldDB" id="A0A1F8AUL4"/>
<name>A0A1F8AUL4_9BACT</name>
<sequence>MNILMPHTTTATELQRSYKKVAKRAKRLSVPIVVLSNNKPEGIYIDYETFQKGLFKKLRKGEKKDMEKDLSEFSGLWTEKEASEFNKVIDEMFEKIDYDMWK</sequence>
<accession>A0A1F8AUL4</accession>
<dbReference type="SUPFAM" id="SSF143120">
    <property type="entry name" value="YefM-like"/>
    <property type="match status" value="1"/>
</dbReference>
<evidence type="ECO:0000313" key="2">
    <source>
        <dbReference type="EMBL" id="OGM55330.1"/>
    </source>
</evidence>
<organism evidence="2 3">
    <name type="scientific">Candidatus Woesebacteria bacterium RIFCSPHIGHO2_12_FULL_41_24</name>
    <dbReference type="NCBI Taxonomy" id="1802510"/>
    <lineage>
        <taxon>Bacteria</taxon>
        <taxon>Candidatus Woeseibacteriota</taxon>
    </lineage>
</organism>
<dbReference type="Proteomes" id="UP000178603">
    <property type="component" value="Unassembled WGS sequence"/>
</dbReference>
<proteinExistence type="inferred from homology"/>
<gene>
    <name evidence="2" type="ORF">A3E44_03550</name>
</gene>
<comment type="caution">
    <text evidence="2">The sequence shown here is derived from an EMBL/GenBank/DDBJ whole genome shotgun (WGS) entry which is preliminary data.</text>
</comment>